<name>A0A5C6CYB5_9BACT</name>
<dbReference type="Proteomes" id="UP000318437">
    <property type="component" value="Unassembled WGS sequence"/>
</dbReference>
<accession>A0A5C6CYB5</accession>
<keyword evidence="2" id="KW-1185">Reference proteome</keyword>
<sequence>MWASASLGFCLFISHLSQKLLADFLIGREKLGESDPGRGSFFSNPDFLLNNYPHFARLVCRIDRELQCQTVTGSRTMKVINVNKILRVKSESAKHAENFRIFRCLDNSLHSE</sequence>
<gene>
    <name evidence="1" type="ORF">Pla144_07140</name>
</gene>
<proteinExistence type="predicted"/>
<comment type="caution">
    <text evidence="1">The sequence shown here is derived from an EMBL/GenBank/DDBJ whole genome shotgun (WGS) entry which is preliminary data.</text>
</comment>
<dbReference type="EMBL" id="SJPS01000001">
    <property type="protein sequence ID" value="TWU29933.1"/>
    <property type="molecule type" value="Genomic_DNA"/>
</dbReference>
<dbReference type="AlphaFoldDB" id="A0A5C6CYB5"/>
<evidence type="ECO:0000313" key="1">
    <source>
        <dbReference type="EMBL" id="TWU29933.1"/>
    </source>
</evidence>
<organism evidence="1 2">
    <name type="scientific">Bythopirellula polymerisocia</name>
    <dbReference type="NCBI Taxonomy" id="2528003"/>
    <lineage>
        <taxon>Bacteria</taxon>
        <taxon>Pseudomonadati</taxon>
        <taxon>Planctomycetota</taxon>
        <taxon>Planctomycetia</taxon>
        <taxon>Pirellulales</taxon>
        <taxon>Lacipirellulaceae</taxon>
        <taxon>Bythopirellula</taxon>
    </lineage>
</organism>
<evidence type="ECO:0000313" key="2">
    <source>
        <dbReference type="Proteomes" id="UP000318437"/>
    </source>
</evidence>
<reference evidence="1 2" key="1">
    <citation type="submission" date="2019-02" db="EMBL/GenBank/DDBJ databases">
        <title>Deep-cultivation of Planctomycetes and their phenomic and genomic characterization uncovers novel biology.</title>
        <authorList>
            <person name="Wiegand S."/>
            <person name="Jogler M."/>
            <person name="Boedeker C."/>
            <person name="Pinto D."/>
            <person name="Vollmers J."/>
            <person name="Rivas-Marin E."/>
            <person name="Kohn T."/>
            <person name="Peeters S.H."/>
            <person name="Heuer A."/>
            <person name="Rast P."/>
            <person name="Oberbeckmann S."/>
            <person name="Bunk B."/>
            <person name="Jeske O."/>
            <person name="Meyerdierks A."/>
            <person name="Storesund J.E."/>
            <person name="Kallscheuer N."/>
            <person name="Luecker S."/>
            <person name="Lage O.M."/>
            <person name="Pohl T."/>
            <person name="Merkel B.J."/>
            <person name="Hornburger P."/>
            <person name="Mueller R.-W."/>
            <person name="Bruemmer F."/>
            <person name="Labrenz M."/>
            <person name="Spormann A.M."/>
            <person name="Op Den Camp H."/>
            <person name="Overmann J."/>
            <person name="Amann R."/>
            <person name="Jetten M.S.M."/>
            <person name="Mascher T."/>
            <person name="Medema M.H."/>
            <person name="Devos D.P."/>
            <person name="Kaster A.-K."/>
            <person name="Ovreas L."/>
            <person name="Rohde M."/>
            <person name="Galperin M.Y."/>
            <person name="Jogler C."/>
        </authorList>
    </citation>
    <scope>NUCLEOTIDE SEQUENCE [LARGE SCALE GENOMIC DNA]</scope>
    <source>
        <strain evidence="1 2">Pla144</strain>
    </source>
</reference>
<protein>
    <submittedName>
        <fullName evidence="1">Uncharacterized protein</fullName>
    </submittedName>
</protein>